<dbReference type="AlphaFoldDB" id="A0AB37URK9"/>
<proteinExistence type="predicted"/>
<name>A0AB37URK9_9CYAN</name>
<evidence type="ECO:0000313" key="2">
    <source>
        <dbReference type="Proteomes" id="UP000282574"/>
    </source>
</evidence>
<accession>A0AB37URK9</accession>
<sequence>MNDFAQIAQIRTYFRRYNSGNYNRDECLCRIGIITKILTQQDLQTLQGGKLTSNLRSKVLAWLRSNNNLV</sequence>
<organism evidence="1 2">
    <name type="scientific">Chroococcidiopsis cubana SAG 39.79</name>
    <dbReference type="NCBI Taxonomy" id="388085"/>
    <lineage>
        <taxon>Bacteria</taxon>
        <taxon>Bacillati</taxon>
        <taxon>Cyanobacteriota</taxon>
        <taxon>Cyanophyceae</taxon>
        <taxon>Chroococcidiopsidales</taxon>
        <taxon>Chroococcidiopsidaceae</taxon>
        <taxon>Chroococcidiopsis</taxon>
    </lineage>
</organism>
<gene>
    <name evidence="1" type="ORF">DSM107010_05390</name>
</gene>
<evidence type="ECO:0000313" key="1">
    <source>
        <dbReference type="EMBL" id="RUT14056.1"/>
    </source>
</evidence>
<reference evidence="1 2" key="1">
    <citation type="journal article" date="2019" name="Genome Biol. Evol.">
        <title>Day and night: Metabolic profiles and evolutionary relationships of six axenic non-marine cyanobacteria.</title>
        <authorList>
            <person name="Will S.E."/>
            <person name="Henke P."/>
            <person name="Boedeker C."/>
            <person name="Huang S."/>
            <person name="Brinkmann H."/>
            <person name="Rohde M."/>
            <person name="Jarek M."/>
            <person name="Friedl T."/>
            <person name="Seufert S."/>
            <person name="Schumacher M."/>
            <person name="Overmann J."/>
            <person name="Neumann-Schaal M."/>
            <person name="Petersen J."/>
        </authorList>
    </citation>
    <scope>NUCLEOTIDE SEQUENCE [LARGE SCALE GENOMIC DNA]</scope>
    <source>
        <strain evidence="1 2">SAG 39.79</strain>
    </source>
</reference>
<comment type="caution">
    <text evidence="1">The sequence shown here is derived from an EMBL/GenBank/DDBJ whole genome shotgun (WGS) entry which is preliminary data.</text>
</comment>
<protein>
    <submittedName>
        <fullName evidence="1">Uncharacterized protein</fullName>
    </submittedName>
</protein>
<dbReference type="Proteomes" id="UP000282574">
    <property type="component" value="Unassembled WGS sequence"/>
</dbReference>
<keyword evidence="2" id="KW-1185">Reference proteome</keyword>
<dbReference type="EMBL" id="RSCK01000003">
    <property type="protein sequence ID" value="RUT14056.1"/>
    <property type="molecule type" value="Genomic_DNA"/>
</dbReference>